<evidence type="ECO:0000256" key="1">
    <source>
        <dbReference type="SAM" id="MobiDB-lite"/>
    </source>
</evidence>
<feature type="compositionally biased region" description="Basic and acidic residues" evidence="1">
    <location>
        <begin position="1"/>
        <end position="10"/>
    </location>
</feature>
<name>A0A2U9BAI3_SCOMX</name>
<gene>
    <name evidence="2" type="ORF">SMAX5B_001361</name>
</gene>
<evidence type="ECO:0000313" key="3">
    <source>
        <dbReference type="Proteomes" id="UP000246464"/>
    </source>
</evidence>
<accession>A0A2U9BAI3</accession>
<sequence length="83" mass="9445">MHKDMAEGRGRRSKRDNKKMNVEGEKEGGSNRERIKQKVEKARENFGGNGGIWHQGEVKSRIGNCEGKRQYRGAGAKRLSQFL</sequence>
<reference evidence="2 3" key="1">
    <citation type="submission" date="2017-12" db="EMBL/GenBank/DDBJ databases">
        <title>Integrating genomic resources of turbot (Scophthalmus maximus) in depth evaluation of genetic and physical mapping variation across individuals.</title>
        <authorList>
            <person name="Martinez P."/>
        </authorList>
    </citation>
    <scope>NUCLEOTIDE SEQUENCE [LARGE SCALE GENOMIC DNA]</scope>
</reference>
<dbReference type="EMBL" id="CP026246">
    <property type="protein sequence ID" value="AWP00819.1"/>
    <property type="molecule type" value="Genomic_DNA"/>
</dbReference>
<dbReference type="Proteomes" id="UP000246464">
    <property type="component" value="Chromosome 4"/>
</dbReference>
<dbReference type="AlphaFoldDB" id="A0A2U9BAI3"/>
<proteinExistence type="predicted"/>
<feature type="compositionally biased region" description="Basic and acidic residues" evidence="1">
    <location>
        <begin position="18"/>
        <end position="36"/>
    </location>
</feature>
<organism evidence="2 3">
    <name type="scientific">Scophthalmus maximus</name>
    <name type="common">Turbot</name>
    <name type="synonym">Psetta maxima</name>
    <dbReference type="NCBI Taxonomy" id="52904"/>
    <lineage>
        <taxon>Eukaryota</taxon>
        <taxon>Metazoa</taxon>
        <taxon>Chordata</taxon>
        <taxon>Craniata</taxon>
        <taxon>Vertebrata</taxon>
        <taxon>Euteleostomi</taxon>
        <taxon>Actinopterygii</taxon>
        <taxon>Neopterygii</taxon>
        <taxon>Teleostei</taxon>
        <taxon>Neoteleostei</taxon>
        <taxon>Acanthomorphata</taxon>
        <taxon>Carangaria</taxon>
        <taxon>Pleuronectiformes</taxon>
        <taxon>Pleuronectoidei</taxon>
        <taxon>Scophthalmidae</taxon>
        <taxon>Scophthalmus</taxon>
    </lineage>
</organism>
<feature type="region of interest" description="Disordered" evidence="1">
    <location>
        <begin position="1"/>
        <end position="36"/>
    </location>
</feature>
<keyword evidence="3" id="KW-1185">Reference proteome</keyword>
<protein>
    <submittedName>
        <fullName evidence="2">Uncharacterized protein</fullName>
    </submittedName>
</protein>
<evidence type="ECO:0000313" key="2">
    <source>
        <dbReference type="EMBL" id="AWP00819.1"/>
    </source>
</evidence>